<gene>
    <name evidence="2" type="ORF">AVENLUH13518_02443</name>
</gene>
<dbReference type="EMBL" id="JRHX01000073">
    <property type="protein sequence ID" value="KXZ69597.1"/>
    <property type="molecule type" value="Genomic_DNA"/>
</dbReference>
<protein>
    <recommendedName>
        <fullName evidence="4">DUF1634 domain-containing protein</fullName>
    </recommendedName>
</protein>
<reference evidence="2 3" key="1">
    <citation type="journal article" date="2016" name="Sci. Rep.">
        <title>Genomic and phenotypic characterization of the species Acinetobacter venetianus.</title>
        <authorList>
            <person name="Fondi M."/>
            <person name="Maida I."/>
            <person name="Perrin E."/>
            <person name="Orlandini V."/>
            <person name="La Torre L."/>
            <person name="Bosi E."/>
            <person name="Negroni A."/>
            <person name="Zanaroli G."/>
            <person name="Fava F."/>
            <person name="Decorosi F."/>
            <person name="Giovannetti L."/>
            <person name="Viti C."/>
            <person name="Vaneechoutte M."/>
            <person name="Dijkshoorn L."/>
            <person name="Fani R."/>
        </authorList>
    </citation>
    <scope>NUCLEOTIDE SEQUENCE [LARGE SCALE GENOMIC DNA]</scope>
    <source>
        <strain evidence="2 3">LUH13518</strain>
    </source>
</reference>
<sequence length="98" mass="11239">MIVLSFLLILFGMFVLYKCSAKQISQASPNQQQRLIRFKMQFRGCAFICFLVAGSLLALTYGRSIGFVSWWILATPVTFLMVLRINKVMSKPQKKLKN</sequence>
<feature type="transmembrane region" description="Helical" evidence="1">
    <location>
        <begin position="42"/>
        <end position="61"/>
    </location>
</feature>
<comment type="caution">
    <text evidence="2">The sequence shown here is derived from an EMBL/GenBank/DDBJ whole genome shotgun (WGS) entry which is preliminary data.</text>
</comment>
<dbReference type="AlphaFoldDB" id="A0A150HS97"/>
<evidence type="ECO:0000313" key="2">
    <source>
        <dbReference type="EMBL" id="KXZ69597.1"/>
    </source>
</evidence>
<evidence type="ECO:0008006" key="4">
    <source>
        <dbReference type="Google" id="ProtNLM"/>
    </source>
</evidence>
<keyword evidence="1" id="KW-1133">Transmembrane helix</keyword>
<accession>A0A150HS97</accession>
<dbReference type="Proteomes" id="UP000075544">
    <property type="component" value="Unassembled WGS sequence"/>
</dbReference>
<keyword evidence="1" id="KW-0472">Membrane</keyword>
<name>A0A150HS97_9GAMM</name>
<feature type="transmembrane region" description="Helical" evidence="1">
    <location>
        <begin position="67"/>
        <end position="85"/>
    </location>
</feature>
<evidence type="ECO:0000256" key="1">
    <source>
        <dbReference type="SAM" id="Phobius"/>
    </source>
</evidence>
<keyword evidence="1" id="KW-0812">Transmembrane</keyword>
<evidence type="ECO:0000313" key="3">
    <source>
        <dbReference type="Proteomes" id="UP000075544"/>
    </source>
</evidence>
<dbReference type="PATRIC" id="fig|52133.19.peg.2470"/>
<feature type="transmembrane region" description="Helical" evidence="1">
    <location>
        <begin position="6"/>
        <end position="21"/>
    </location>
</feature>
<organism evidence="2 3">
    <name type="scientific">Acinetobacter venetianus</name>
    <dbReference type="NCBI Taxonomy" id="52133"/>
    <lineage>
        <taxon>Bacteria</taxon>
        <taxon>Pseudomonadati</taxon>
        <taxon>Pseudomonadota</taxon>
        <taxon>Gammaproteobacteria</taxon>
        <taxon>Moraxellales</taxon>
        <taxon>Moraxellaceae</taxon>
        <taxon>Acinetobacter</taxon>
    </lineage>
</organism>
<dbReference type="RefSeq" id="WP_007483312.1">
    <property type="nucleotide sequence ID" value="NZ_JRHX01000073.1"/>
</dbReference>
<proteinExistence type="predicted"/>